<keyword evidence="7 9" id="KW-0408">Iron</keyword>
<dbReference type="InterPro" id="IPR009056">
    <property type="entry name" value="Cyt_c-like_dom"/>
</dbReference>
<protein>
    <submittedName>
        <fullName evidence="12">C-type cytochrome</fullName>
    </submittedName>
</protein>
<dbReference type="PROSITE" id="PS51007">
    <property type="entry name" value="CYTC"/>
    <property type="match status" value="2"/>
</dbReference>
<feature type="chain" id="PRO_5041246042" evidence="10">
    <location>
        <begin position="24"/>
        <end position="220"/>
    </location>
</feature>
<dbReference type="GO" id="GO:0009055">
    <property type="term" value="F:electron transfer activity"/>
    <property type="evidence" value="ECO:0007669"/>
    <property type="project" value="InterPro"/>
</dbReference>
<evidence type="ECO:0000259" key="11">
    <source>
        <dbReference type="PROSITE" id="PS51007"/>
    </source>
</evidence>
<dbReference type="InterPro" id="IPR036909">
    <property type="entry name" value="Cyt_c-like_dom_sf"/>
</dbReference>
<dbReference type="Pfam" id="PF00034">
    <property type="entry name" value="Cytochrom_C"/>
    <property type="match status" value="2"/>
</dbReference>
<sequence length="220" mass="23919">MKKKLQILSISLVLTSVTSILHAEGNINAGKQKTTTCTSCHGDNGNSIMSTFPKLAQQHASYLQQQLHAFKDGSRNDPMMSAVALALTDEDIADISAYYAAQKISENALPVLNADDEDEKPTANKDIQTLIAQGSDLYRNGDLPREVSACIACHGPFGEGNKPASFPALKSQHADYLIKALTDFKSGSRGNNPESIMHMIAKKMTDEEIKAVSYRISMMK</sequence>
<comment type="subcellular location">
    <subcellularLocation>
        <location evidence="1">Periplasm</location>
    </subcellularLocation>
</comment>
<evidence type="ECO:0000256" key="5">
    <source>
        <dbReference type="ARBA" id="ARBA00022764"/>
    </source>
</evidence>
<feature type="binding site" description="covalent" evidence="8">
    <location>
        <position position="150"/>
    </location>
    <ligand>
        <name>heme c</name>
        <dbReference type="ChEBI" id="CHEBI:61717"/>
        <label>2</label>
    </ligand>
</feature>
<feature type="domain" description="Cytochrome c" evidence="11">
    <location>
        <begin position="129"/>
        <end position="220"/>
    </location>
</feature>
<keyword evidence="13" id="KW-1185">Reference proteome</keyword>
<evidence type="ECO:0000256" key="4">
    <source>
        <dbReference type="ARBA" id="ARBA00022723"/>
    </source>
</evidence>
<proteinExistence type="predicted"/>
<evidence type="ECO:0000256" key="1">
    <source>
        <dbReference type="ARBA" id="ARBA00004418"/>
    </source>
</evidence>
<evidence type="ECO:0000256" key="8">
    <source>
        <dbReference type="PIRSR" id="PIRSR000005-1"/>
    </source>
</evidence>
<comment type="caution">
    <text evidence="12">The sequence shown here is derived from an EMBL/GenBank/DDBJ whole genome shotgun (WGS) entry which is preliminary data.</text>
</comment>
<dbReference type="EMBL" id="JAQSDF010000029">
    <property type="protein sequence ID" value="MDI1231442.1"/>
    <property type="molecule type" value="Genomic_DNA"/>
</dbReference>
<feature type="binding site" description="covalent" evidence="8">
    <location>
        <position position="37"/>
    </location>
    <ligand>
        <name>heme c</name>
        <dbReference type="ChEBI" id="CHEBI:61717"/>
        <label>1</label>
    </ligand>
</feature>
<evidence type="ECO:0000256" key="9">
    <source>
        <dbReference type="PIRSR" id="PIRSR000005-2"/>
    </source>
</evidence>
<feature type="domain" description="Cytochrome c" evidence="11">
    <location>
        <begin position="25"/>
        <end position="103"/>
    </location>
</feature>
<feature type="binding site" description="axial binding residue" evidence="9">
    <location>
        <position position="41"/>
    </location>
    <ligand>
        <name>heme c</name>
        <dbReference type="ChEBI" id="CHEBI:61717"/>
        <label>1</label>
    </ligand>
    <ligandPart>
        <name>Fe</name>
        <dbReference type="ChEBI" id="CHEBI:18248"/>
    </ligandPart>
</feature>
<keyword evidence="6" id="KW-0249">Electron transport</keyword>
<feature type="binding site" description="covalent" evidence="8">
    <location>
        <position position="40"/>
    </location>
    <ligand>
        <name>heme c</name>
        <dbReference type="ChEBI" id="CHEBI:61717"/>
        <label>1</label>
    </ligand>
</feature>
<evidence type="ECO:0000256" key="7">
    <source>
        <dbReference type="ARBA" id="ARBA00023004"/>
    </source>
</evidence>
<evidence type="ECO:0000313" key="13">
    <source>
        <dbReference type="Proteomes" id="UP001160519"/>
    </source>
</evidence>
<dbReference type="GO" id="GO:0005506">
    <property type="term" value="F:iron ion binding"/>
    <property type="evidence" value="ECO:0007669"/>
    <property type="project" value="InterPro"/>
</dbReference>
<dbReference type="Gene3D" id="1.10.760.10">
    <property type="entry name" value="Cytochrome c-like domain"/>
    <property type="match status" value="2"/>
</dbReference>
<reference evidence="12" key="1">
    <citation type="submission" date="2023-01" db="EMBL/GenBank/DDBJ databases">
        <title>Biogeochemical cycle of methane in antarctic sediments.</title>
        <authorList>
            <person name="Roldan D.M."/>
            <person name="Menes R.J."/>
        </authorList>
    </citation>
    <scope>NUCLEOTIDE SEQUENCE [LARGE SCALE GENOMIC DNA]</scope>
    <source>
        <strain evidence="12">K-2018 MAG008</strain>
    </source>
</reference>
<feature type="binding site" description="covalent" evidence="8">
    <location>
        <position position="153"/>
    </location>
    <ligand>
        <name>heme c</name>
        <dbReference type="ChEBI" id="CHEBI:61717"/>
        <label>2</label>
    </ligand>
</feature>
<dbReference type="InterPro" id="IPR050597">
    <property type="entry name" value="Cytochrome_c_Oxidase_Subunit"/>
</dbReference>
<evidence type="ECO:0000313" key="12">
    <source>
        <dbReference type="EMBL" id="MDI1231442.1"/>
    </source>
</evidence>
<dbReference type="PANTHER" id="PTHR33751:SF9">
    <property type="entry name" value="CYTOCHROME C4"/>
    <property type="match status" value="1"/>
</dbReference>
<dbReference type="GO" id="GO:0020037">
    <property type="term" value="F:heme binding"/>
    <property type="evidence" value="ECO:0007669"/>
    <property type="project" value="InterPro"/>
</dbReference>
<gene>
    <name evidence="12" type="ORF">PSU93_09860</name>
</gene>
<dbReference type="SUPFAM" id="SSF46626">
    <property type="entry name" value="Cytochrome c"/>
    <property type="match status" value="2"/>
</dbReference>
<evidence type="ECO:0000256" key="3">
    <source>
        <dbReference type="ARBA" id="ARBA00022617"/>
    </source>
</evidence>
<dbReference type="PIRSF" id="PIRSF000005">
    <property type="entry name" value="Cytochrome_c4"/>
    <property type="match status" value="1"/>
</dbReference>
<comment type="PTM">
    <text evidence="8">Binds 2 heme c groups covalently per subunit.</text>
</comment>
<accession>A0AA43TLS3</accession>
<dbReference type="GO" id="GO:0042597">
    <property type="term" value="C:periplasmic space"/>
    <property type="evidence" value="ECO:0007669"/>
    <property type="project" value="UniProtKB-SubCell"/>
</dbReference>
<evidence type="ECO:0000256" key="2">
    <source>
        <dbReference type="ARBA" id="ARBA00022448"/>
    </source>
</evidence>
<keyword evidence="10" id="KW-0732">Signal</keyword>
<dbReference type="PANTHER" id="PTHR33751">
    <property type="entry name" value="CBB3-TYPE CYTOCHROME C OXIDASE SUBUNIT FIXP"/>
    <property type="match status" value="1"/>
</dbReference>
<keyword evidence="3 8" id="KW-0349">Heme</keyword>
<feature type="binding site" description="axial binding residue" evidence="9">
    <location>
        <position position="80"/>
    </location>
    <ligand>
        <name>heme c</name>
        <dbReference type="ChEBI" id="CHEBI:61717"/>
        <label>1</label>
    </ligand>
    <ligandPart>
        <name>Fe</name>
        <dbReference type="ChEBI" id="CHEBI:18248"/>
    </ligandPart>
</feature>
<organism evidence="12 13">
    <name type="scientific">Candidatus Methylobacter titanis</name>
    <dbReference type="NCBI Taxonomy" id="3053457"/>
    <lineage>
        <taxon>Bacteria</taxon>
        <taxon>Pseudomonadati</taxon>
        <taxon>Pseudomonadota</taxon>
        <taxon>Gammaproteobacteria</taxon>
        <taxon>Methylococcales</taxon>
        <taxon>Methylococcaceae</taxon>
        <taxon>Methylobacter</taxon>
    </lineage>
</organism>
<feature type="signal peptide" evidence="10">
    <location>
        <begin position="1"/>
        <end position="23"/>
    </location>
</feature>
<keyword evidence="4 9" id="KW-0479">Metal-binding</keyword>
<name>A0AA43TLS3_9GAMM</name>
<evidence type="ECO:0000256" key="6">
    <source>
        <dbReference type="ARBA" id="ARBA00022982"/>
    </source>
</evidence>
<dbReference type="AlphaFoldDB" id="A0AA43TLS3"/>
<keyword evidence="2" id="KW-0813">Transport</keyword>
<dbReference type="Proteomes" id="UP001160519">
    <property type="component" value="Unassembled WGS sequence"/>
</dbReference>
<dbReference type="InterPro" id="IPR024167">
    <property type="entry name" value="Cytochrome_c4-like"/>
</dbReference>
<evidence type="ECO:0000256" key="10">
    <source>
        <dbReference type="SAM" id="SignalP"/>
    </source>
</evidence>
<feature type="binding site" description="axial binding residue" evidence="9">
    <location>
        <position position="197"/>
    </location>
    <ligand>
        <name>heme c</name>
        <dbReference type="ChEBI" id="CHEBI:61717"/>
        <label>2</label>
    </ligand>
    <ligandPart>
        <name>Fe</name>
        <dbReference type="ChEBI" id="CHEBI:18248"/>
    </ligandPart>
</feature>
<feature type="binding site" description="axial binding residue" evidence="9">
    <location>
        <position position="154"/>
    </location>
    <ligand>
        <name>heme c</name>
        <dbReference type="ChEBI" id="CHEBI:61717"/>
        <label>2</label>
    </ligand>
    <ligandPart>
        <name>Fe</name>
        <dbReference type="ChEBI" id="CHEBI:18248"/>
    </ligandPart>
</feature>
<keyword evidence="5" id="KW-0574">Periplasm</keyword>